<dbReference type="InterPro" id="IPR046341">
    <property type="entry name" value="SET_dom_sf"/>
</dbReference>
<dbReference type="Gene3D" id="3.30.160.60">
    <property type="entry name" value="Classic Zinc Finger"/>
    <property type="match status" value="3"/>
</dbReference>
<dbReference type="AlphaFoldDB" id="A0A2B4SW71"/>
<reference evidence="12" key="1">
    <citation type="journal article" date="2017" name="bioRxiv">
        <title>Comparative analysis of the genomes of Stylophora pistillata and Acropora digitifera provides evidence for extensive differences between species of corals.</title>
        <authorList>
            <person name="Voolstra C.R."/>
            <person name="Li Y."/>
            <person name="Liew Y.J."/>
            <person name="Baumgarten S."/>
            <person name="Zoccola D."/>
            <person name="Flot J.-F."/>
            <person name="Tambutte S."/>
            <person name="Allemand D."/>
            <person name="Aranda M."/>
        </authorList>
    </citation>
    <scope>NUCLEOTIDE SEQUENCE [LARGE SCALE GENOMIC DNA]</scope>
</reference>
<feature type="compositionally biased region" description="Polar residues" evidence="8">
    <location>
        <begin position="370"/>
        <end position="381"/>
    </location>
</feature>
<protein>
    <submittedName>
        <fullName evidence="11">Putative histone-lysine N-methyltransferase PRDM6</fullName>
    </submittedName>
</protein>
<evidence type="ECO:0000256" key="2">
    <source>
        <dbReference type="ARBA" id="ARBA00022737"/>
    </source>
</evidence>
<gene>
    <name evidence="11" type="primary">PRDM6</name>
    <name evidence="11" type="ORF">AWC38_SpisGene155</name>
</gene>
<feature type="domain" description="SET" evidence="10">
    <location>
        <begin position="131"/>
        <end position="245"/>
    </location>
</feature>
<evidence type="ECO:0000256" key="4">
    <source>
        <dbReference type="ARBA" id="ARBA00022833"/>
    </source>
</evidence>
<dbReference type="FunFam" id="3.30.160.60:FF:000052">
    <property type="entry name" value="zinc finger protein 546 isoform X1"/>
    <property type="match status" value="1"/>
</dbReference>
<dbReference type="SMART" id="SM00355">
    <property type="entry name" value="ZnF_C2H2"/>
    <property type="match status" value="4"/>
</dbReference>
<comment type="caution">
    <text evidence="11">The sequence shown here is derived from an EMBL/GenBank/DDBJ whole genome shotgun (WGS) entry which is preliminary data.</text>
</comment>
<evidence type="ECO:0000256" key="3">
    <source>
        <dbReference type="ARBA" id="ARBA00022771"/>
    </source>
</evidence>
<sequence>MTRKSSKQDVSCKMSHLFSEEAKKRLELNLLNQIALPSNLEPNASSHQSPRYFTPSEVFTVLYGQTTRWQVNKDEIGSQSAGRFVEQEALNPACELCQSMPRGSCALHRQSTQPLIDKRVSYAVKSLPTECKLGVSYSAGEGYGVYTNQPIPTGTWIGPFEGRRIRPRDVTSEMDTSHMWEIYEGSTLSHYIDGSDESCSSWMRFIRCARHKGEQNLYAFQFNGNIYYRAFKDIPTGTELLVWYDDKYPMYMGIPFVSAFPGEASSATHDKKQDKMVPQQSNRPINSISSSVKPQDTTRYTRTASSSQFTPSTSPVWSSQDTKTPPTDAKRLPPLIPTYTLNQRRPSLESVPRDQRSPLKSDVKSDVANLGNNRIPSPTSQTSELTSWRCQQCHKTFTQRVALQMHVCPTQPTKPYQCGQCSKTFTNSSELRAHVVSHTTERPFKCGFCSRTFVGATTLNNHVRTHMGQKPFSCEKCGKTFSQAMHLARHARESCDLVKEKSRTDTGTAHTLSTF</sequence>
<accession>A0A2B4SW71</accession>
<dbReference type="PANTHER" id="PTHR16515">
    <property type="entry name" value="PR DOMAIN ZINC FINGER PROTEIN"/>
    <property type="match status" value="1"/>
</dbReference>
<dbReference type="Pfam" id="PF13894">
    <property type="entry name" value="zf-C2H2_4"/>
    <property type="match status" value="1"/>
</dbReference>
<evidence type="ECO:0000259" key="10">
    <source>
        <dbReference type="PROSITE" id="PS50280"/>
    </source>
</evidence>
<dbReference type="InterPro" id="IPR036236">
    <property type="entry name" value="Znf_C2H2_sf"/>
</dbReference>
<keyword evidence="6" id="KW-0804">Transcription</keyword>
<keyword evidence="11" id="KW-0808">Transferase</keyword>
<dbReference type="GO" id="GO:0008270">
    <property type="term" value="F:zinc ion binding"/>
    <property type="evidence" value="ECO:0007669"/>
    <property type="project" value="UniProtKB-KW"/>
</dbReference>
<keyword evidence="3 7" id="KW-0863">Zinc-finger</keyword>
<dbReference type="InterPro" id="IPR001214">
    <property type="entry name" value="SET_dom"/>
</dbReference>
<evidence type="ECO:0000259" key="9">
    <source>
        <dbReference type="PROSITE" id="PS50157"/>
    </source>
</evidence>
<dbReference type="PROSITE" id="PS50157">
    <property type="entry name" value="ZINC_FINGER_C2H2_2"/>
    <property type="match status" value="4"/>
</dbReference>
<feature type="compositionally biased region" description="Polar residues" evidence="8">
    <location>
        <begin position="278"/>
        <end position="325"/>
    </location>
</feature>
<evidence type="ECO:0000313" key="12">
    <source>
        <dbReference type="Proteomes" id="UP000225706"/>
    </source>
</evidence>
<keyword evidence="5" id="KW-0805">Transcription regulation</keyword>
<evidence type="ECO:0000313" key="11">
    <source>
        <dbReference type="EMBL" id="PFX34934.1"/>
    </source>
</evidence>
<keyword evidence="12" id="KW-1185">Reference proteome</keyword>
<feature type="domain" description="C2H2-type" evidence="9">
    <location>
        <begin position="472"/>
        <end position="502"/>
    </location>
</feature>
<proteinExistence type="predicted"/>
<name>A0A2B4SW71_STYPI</name>
<keyword evidence="11" id="KW-0489">Methyltransferase</keyword>
<dbReference type="GO" id="GO:0005634">
    <property type="term" value="C:nucleus"/>
    <property type="evidence" value="ECO:0007669"/>
    <property type="project" value="TreeGrafter"/>
</dbReference>
<dbReference type="Proteomes" id="UP000225706">
    <property type="component" value="Unassembled WGS sequence"/>
</dbReference>
<dbReference type="EMBL" id="LSMT01000001">
    <property type="protein sequence ID" value="PFX34934.1"/>
    <property type="molecule type" value="Genomic_DNA"/>
</dbReference>
<dbReference type="FunFam" id="3.30.160.60:FF:000690">
    <property type="entry name" value="Zinc finger protein 354C"/>
    <property type="match status" value="1"/>
</dbReference>
<dbReference type="OrthoDB" id="7734462at2759"/>
<dbReference type="Gene3D" id="2.170.270.10">
    <property type="entry name" value="SET domain"/>
    <property type="match status" value="1"/>
</dbReference>
<feature type="domain" description="C2H2-type" evidence="9">
    <location>
        <begin position="444"/>
        <end position="471"/>
    </location>
</feature>
<dbReference type="InterPro" id="IPR013087">
    <property type="entry name" value="Znf_C2H2_type"/>
</dbReference>
<feature type="domain" description="C2H2-type" evidence="9">
    <location>
        <begin position="388"/>
        <end position="415"/>
    </location>
</feature>
<dbReference type="PROSITE" id="PS50280">
    <property type="entry name" value="SET"/>
    <property type="match status" value="1"/>
</dbReference>
<keyword evidence="4" id="KW-0862">Zinc</keyword>
<dbReference type="GO" id="GO:0010468">
    <property type="term" value="P:regulation of gene expression"/>
    <property type="evidence" value="ECO:0007669"/>
    <property type="project" value="TreeGrafter"/>
</dbReference>
<organism evidence="11 12">
    <name type="scientific">Stylophora pistillata</name>
    <name type="common">Smooth cauliflower coral</name>
    <dbReference type="NCBI Taxonomy" id="50429"/>
    <lineage>
        <taxon>Eukaryota</taxon>
        <taxon>Metazoa</taxon>
        <taxon>Cnidaria</taxon>
        <taxon>Anthozoa</taxon>
        <taxon>Hexacorallia</taxon>
        <taxon>Scleractinia</taxon>
        <taxon>Astrocoeniina</taxon>
        <taxon>Pocilloporidae</taxon>
        <taxon>Stylophora</taxon>
    </lineage>
</organism>
<dbReference type="GO" id="GO:0008168">
    <property type="term" value="F:methyltransferase activity"/>
    <property type="evidence" value="ECO:0007669"/>
    <property type="project" value="UniProtKB-KW"/>
</dbReference>
<evidence type="ECO:0000256" key="8">
    <source>
        <dbReference type="SAM" id="MobiDB-lite"/>
    </source>
</evidence>
<evidence type="ECO:0000256" key="5">
    <source>
        <dbReference type="ARBA" id="ARBA00023015"/>
    </source>
</evidence>
<dbReference type="FunFam" id="3.30.160.60:FF:000446">
    <property type="entry name" value="Zinc finger protein"/>
    <property type="match status" value="1"/>
</dbReference>
<keyword evidence="2" id="KW-0677">Repeat</keyword>
<dbReference type="SMART" id="SM00317">
    <property type="entry name" value="SET"/>
    <property type="match status" value="1"/>
</dbReference>
<evidence type="ECO:0000256" key="6">
    <source>
        <dbReference type="ARBA" id="ARBA00023163"/>
    </source>
</evidence>
<feature type="domain" description="C2H2-type" evidence="9">
    <location>
        <begin position="416"/>
        <end position="443"/>
    </location>
</feature>
<dbReference type="PANTHER" id="PTHR16515:SF22">
    <property type="entry name" value="HISTONE-LYSINE N-METHYLTRANSFERASE PRDM6-RELATED"/>
    <property type="match status" value="1"/>
</dbReference>
<dbReference type="SUPFAM" id="SSF82199">
    <property type="entry name" value="SET domain"/>
    <property type="match status" value="1"/>
</dbReference>
<feature type="region of interest" description="Disordered" evidence="8">
    <location>
        <begin position="263"/>
        <end position="381"/>
    </location>
</feature>
<dbReference type="PROSITE" id="PS00028">
    <property type="entry name" value="ZINC_FINGER_C2H2_1"/>
    <property type="match status" value="2"/>
</dbReference>
<feature type="compositionally biased region" description="Basic and acidic residues" evidence="8">
    <location>
        <begin position="351"/>
        <end position="365"/>
    </location>
</feature>
<dbReference type="GO" id="GO:0032259">
    <property type="term" value="P:methylation"/>
    <property type="evidence" value="ECO:0007669"/>
    <property type="project" value="UniProtKB-KW"/>
</dbReference>
<dbReference type="Pfam" id="PF21549">
    <property type="entry name" value="PRDM2_PR"/>
    <property type="match status" value="1"/>
</dbReference>
<dbReference type="InterPro" id="IPR050331">
    <property type="entry name" value="Zinc_finger"/>
</dbReference>
<evidence type="ECO:0000256" key="7">
    <source>
        <dbReference type="PROSITE-ProRule" id="PRU00042"/>
    </source>
</evidence>
<keyword evidence="1" id="KW-0479">Metal-binding</keyword>
<dbReference type="SUPFAM" id="SSF57667">
    <property type="entry name" value="beta-beta-alpha zinc fingers"/>
    <property type="match status" value="2"/>
</dbReference>
<dbReference type="Pfam" id="PF00096">
    <property type="entry name" value="zf-C2H2"/>
    <property type="match status" value="2"/>
</dbReference>
<evidence type="ECO:0000256" key="1">
    <source>
        <dbReference type="ARBA" id="ARBA00022723"/>
    </source>
</evidence>